<dbReference type="InterPro" id="IPR023393">
    <property type="entry name" value="START-like_dom_sf"/>
</dbReference>
<gene>
    <name evidence="2" type="ORF">M9Y10_015440</name>
</gene>
<evidence type="ECO:0000259" key="1">
    <source>
        <dbReference type="Pfam" id="PF02121"/>
    </source>
</evidence>
<dbReference type="InterPro" id="IPR055261">
    <property type="entry name" value="PI_transfer_N"/>
</dbReference>
<dbReference type="SUPFAM" id="SSF55961">
    <property type="entry name" value="Bet v1-like"/>
    <property type="match status" value="1"/>
</dbReference>
<feature type="domain" description="Phosphatidylinositol transfer protein N-terminal" evidence="1">
    <location>
        <begin position="19"/>
        <end position="83"/>
    </location>
</feature>
<sequence>MGITKLSGNKGSWKSDQVPEWTKNYKGDMICCIKVVKFHFKVENLLTNKNYPKIFTESHRKLISSAKEWYNLTEENILNMEKQNGGEEFEKDE</sequence>
<dbReference type="Proteomes" id="UP001470230">
    <property type="component" value="Unassembled WGS sequence"/>
</dbReference>
<keyword evidence="3" id="KW-1185">Reference proteome</keyword>
<evidence type="ECO:0000313" key="3">
    <source>
        <dbReference type="Proteomes" id="UP001470230"/>
    </source>
</evidence>
<dbReference type="Gene3D" id="3.30.530.20">
    <property type="match status" value="1"/>
</dbReference>
<accession>A0ABR2L5H5</accession>
<reference evidence="2 3" key="1">
    <citation type="submission" date="2024-04" db="EMBL/GenBank/DDBJ databases">
        <title>Tritrichomonas musculus Genome.</title>
        <authorList>
            <person name="Alves-Ferreira E."/>
            <person name="Grigg M."/>
            <person name="Lorenzi H."/>
            <person name="Galac M."/>
        </authorList>
    </citation>
    <scope>NUCLEOTIDE SEQUENCE [LARGE SCALE GENOMIC DNA]</scope>
    <source>
        <strain evidence="2 3">EAF2021</strain>
    </source>
</reference>
<protein>
    <recommendedName>
        <fullName evidence="1">Phosphatidylinositol transfer protein N-terminal domain-containing protein</fullName>
    </recommendedName>
</protein>
<evidence type="ECO:0000313" key="2">
    <source>
        <dbReference type="EMBL" id="KAK8897485.1"/>
    </source>
</evidence>
<dbReference type="Pfam" id="PF02121">
    <property type="entry name" value="IP_trans"/>
    <property type="match status" value="1"/>
</dbReference>
<proteinExistence type="predicted"/>
<comment type="caution">
    <text evidence="2">The sequence shown here is derived from an EMBL/GenBank/DDBJ whole genome shotgun (WGS) entry which is preliminary data.</text>
</comment>
<name>A0ABR2L5H5_9EUKA</name>
<organism evidence="2 3">
    <name type="scientific">Tritrichomonas musculus</name>
    <dbReference type="NCBI Taxonomy" id="1915356"/>
    <lineage>
        <taxon>Eukaryota</taxon>
        <taxon>Metamonada</taxon>
        <taxon>Parabasalia</taxon>
        <taxon>Tritrichomonadida</taxon>
        <taxon>Tritrichomonadidae</taxon>
        <taxon>Tritrichomonas</taxon>
    </lineage>
</organism>
<dbReference type="EMBL" id="JAPFFF010000002">
    <property type="protein sequence ID" value="KAK8897485.1"/>
    <property type="molecule type" value="Genomic_DNA"/>
</dbReference>